<protein>
    <submittedName>
        <fullName evidence="2">Uncharacterized protein</fullName>
    </submittedName>
</protein>
<evidence type="ECO:0000313" key="3">
    <source>
        <dbReference type="Proteomes" id="UP000008701"/>
    </source>
</evidence>
<dbReference type="EMBL" id="CP000492">
    <property type="protein sequence ID" value="ABL66288.1"/>
    <property type="molecule type" value="Genomic_DNA"/>
</dbReference>
<sequence length="115" mass="12810">MTTEEFGMTSPLCHLDHRERSLFSSFPQLRTHCSGRCTHIPSFPLTLHRHHDEIPLCVRDDSGGQFGMTGGGGAIRDDSKEAIRDEKEGASIDRGNIFDDRASARIDTHFSPLNT</sequence>
<feature type="compositionally biased region" description="Basic and acidic residues" evidence="1">
    <location>
        <begin position="75"/>
        <end position="88"/>
    </location>
</feature>
<dbReference type="Proteomes" id="UP000008701">
    <property type="component" value="Chromosome"/>
</dbReference>
<feature type="region of interest" description="Disordered" evidence="1">
    <location>
        <begin position="68"/>
        <end position="88"/>
    </location>
</feature>
<accession>A1BIR1</accession>
<reference evidence="2 3" key="1">
    <citation type="submission" date="2006-12" db="EMBL/GenBank/DDBJ databases">
        <title>Complete sequence of Chlorobium phaeobacteroides DSM 266.</title>
        <authorList>
            <consortium name="US DOE Joint Genome Institute"/>
            <person name="Copeland A."/>
            <person name="Lucas S."/>
            <person name="Lapidus A."/>
            <person name="Barry K."/>
            <person name="Detter J.C."/>
            <person name="Glavina del Rio T."/>
            <person name="Hammon N."/>
            <person name="Israni S."/>
            <person name="Pitluck S."/>
            <person name="Goltsman E."/>
            <person name="Schmutz J."/>
            <person name="Larimer F."/>
            <person name="Land M."/>
            <person name="Hauser L."/>
            <person name="Mikhailova N."/>
            <person name="Li T."/>
            <person name="Overmann J."/>
            <person name="Bryant D.A."/>
            <person name="Richardson P."/>
        </authorList>
    </citation>
    <scope>NUCLEOTIDE SEQUENCE [LARGE SCALE GENOMIC DNA]</scope>
    <source>
        <strain evidence="2 3">DSM 266</strain>
    </source>
</reference>
<dbReference type="KEGG" id="cph:Cpha266_2296"/>
<gene>
    <name evidence="2" type="ordered locus">Cpha266_2296</name>
</gene>
<evidence type="ECO:0000256" key="1">
    <source>
        <dbReference type="SAM" id="MobiDB-lite"/>
    </source>
</evidence>
<dbReference type="AlphaFoldDB" id="A1BIR1"/>
<keyword evidence="3" id="KW-1185">Reference proteome</keyword>
<evidence type="ECO:0000313" key="2">
    <source>
        <dbReference type="EMBL" id="ABL66288.1"/>
    </source>
</evidence>
<dbReference type="HOGENOM" id="CLU_2104625_0_0_10"/>
<proteinExistence type="predicted"/>
<name>A1BIR1_CHLPD</name>
<organism evidence="2 3">
    <name type="scientific">Chlorobium phaeobacteroides (strain DSM 266 / SMG 266 / 2430)</name>
    <dbReference type="NCBI Taxonomy" id="290317"/>
    <lineage>
        <taxon>Bacteria</taxon>
        <taxon>Pseudomonadati</taxon>
        <taxon>Chlorobiota</taxon>
        <taxon>Chlorobiia</taxon>
        <taxon>Chlorobiales</taxon>
        <taxon>Chlorobiaceae</taxon>
        <taxon>Chlorobium/Pelodictyon group</taxon>
        <taxon>Chlorobium</taxon>
    </lineage>
</organism>